<sequence>MLAIPQKYIGKLIDSELMNELMLEIQNKYYKDGYLLAKVLPLKNATLSNGILNLEVIEGNFKDIIIVGEFKDHYLTKEYIKKMKQIKPFNTKKFERYAILLEKLPGLDTAVYQIKLGNIASPYADEFITLYIASGKQKGTFSIDTDSYLSKYIGKYSMITGFDIFDPLKLGDKVKIKLGTSAVISRNKSGFFQYEVPLNSEGTLLRLMMSKGYTKPKFHDVRDNLKDISKHLYDKSVNGFIGGKLIYMDAFKGLNYLDGRYLHTINSSFNSANLNKNYNYLELVYFRYQNLPKNFSLILKGSLQQSNDSLPSYERVAFGGSFIGRGYVNSDIAGDKGIGGAIEFGYGNPYLESKIFNSYRGFVFTDLARVKRNGIANI</sequence>
<evidence type="ECO:0000259" key="1">
    <source>
        <dbReference type="Pfam" id="PF08479"/>
    </source>
</evidence>
<dbReference type="InterPro" id="IPR051544">
    <property type="entry name" value="TPS_OM_transporter"/>
</dbReference>
<name>X6MST6_RETFI</name>
<dbReference type="GO" id="GO:0046819">
    <property type="term" value="P:protein secretion by the type V secretion system"/>
    <property type="evidence" value="ECO:0007669"/>
    <property type="project" value="TreeGrafter"/>
</dbReference>
<dbReference type="Proteomes" id="UP000023152">
    <property type="component" value="Unassembled WGS sequence"/>
</dbReference>
<dbReference type="AlphaFoldDB" id="X6MST6"/>
<dbReference type="InterPro" id="IPR013686">
    <property type="entry name" value="Polypept-transport_assoc_ShlB"/>
</dbReference>
<dbReference type="PANTHER" id="PTHR34597">
    <property type="entry name" value="SLR1661 PROTEIN"/>
    <property type="match status" value="1"/>
</dbReference>
<gene>
    <name evidence="2" type="ORF">RFI_20470</name>
</gene>
<dbReference type="Gene3D" id="2.40.160.50">
    <property type="entry name" value="membrane protein fhac: a member of the omp85/tpsb transporter family"/>
    <property type="match status" value="2"/>
</dbReference>
<accession>X6MST6</accession>
<evidence type="ECO:0000313" key="2">
    <source>
        <dbReference type="EMBL" id="ETO16869.1"/>
    </source>
</evidence>
<evidence type="ECO:0000313" key="3">
    <source>
        <dbReference type="Proteomes" id="UP000023152"/>
    </source>
</evidence>
<organism evidence="2 3">
    <name type="scientific">Reticulomyxa filosa</name>
    <dbReference type="NCBI Taxonomy" id="46433"/>
    <lineage>
        <taxon>Eukaryota</taxon>
        <taxon>Sar</taxon>
        <taxon>Rhizaria</taxon>
        <taxon>Retaria</taxon>
        <taxon>Foraminifera</taxon>
        <taxon>Monothalamids</taxon>
        <taxon>Reticulomyxidae</taxon>
        <taxon>Reticulomyxa</taxon>
    </lineage>
</organism>
<feature type="domain" description="Polypeptide-transport-associated ShlB-type" evidence="1">
    <location>
        <begin position="4"/>
        <end position="59"/>
    </location>
</feature>
<comment type="caution">
    <text evidence="2">The sequence shown here is derived from an EMBL/GenBank/DDBJ whole genome shotgun (WGS) entry which is preliminary data.</text>
</comment>
<dbReference type="Gene3D" id="3.10.20.310">
    <property type="entry name" value="membrane protein fhac"/>
    <property type="match status" value="1"/>
</dbReference>
<proteinExistence type="predicted"/>
<dbReference type="PANTHER" id="PTHR34597:SF3">
    <property type="entry name" value="OUTER MEMBRANE TRANSPORTER CDIB"/>
    <property type="match status" value="1"/>
</dbReference>
<reference evidence="2 3" key="1">
    <citation type="journal article" date="2013" name="Curr. Biol.">
        <title>The Genome of the Foraminiferan Reticulomyxa filosa.</title>
        <authorList>
            <person name="Glockner G."/>
            <person name="Hulsmann N."/>
            <person name="Schleicher M."/>
            <person name="Noegel A.A."/>
            <person name="Eichinger L."/>
            <person name="Gallinger C."/>
            <person name="Pawlowski J."/>
            <person name="Sierra R."/>
            <person name="Euteneuer U."/>
            <person name="Pillet L."/>
            <person name="Moustafa A."/>
            <person name="Platzer M."/>
            <person name="Groth M."/>
            <person name="Szafranski K."/>
            <person name="Schliwa M."/>
        </authorList>
    </citation>
    <scope>NUCLEOTIDE SEQUENCE [LARGE SCALE GENOMIC DNA]</scope>
</reference>
<dbReference type="GO" id="GO:0008320">
    <property type="term" value="F:protein transmembrane transporter activity"/>
    <property type="evidence" value="ECO:0007669"/>
    <property type="project" value="TreeGrafter"/>
</dbReference>
<dbReference type="EMBL" id="ASPP01017740">
    <property type="protein sequence ID" value="ETO16869.1"/>
    <property type="molecule type" value="Genomic_DNA"/>
</dbReference>
<dbReference type="Pfam" id="PF08479">
    <property type="entry name" value="POTRA_2"/>
    <property type="match status" value="1"/>
</dbReference>
<keyword evidence="3" id="KW-1185">Reference proteome</keyword>
<protein>
    <submittedName>
        <fullName evidence="2">Hemolysin activation/secretion protein</fullName>
    </submittedName>
</protein>